<reference evidence="2" key="3">
    <citation type="submission" date="2025-09" db="UniProtKB">
        <authorList>
            <consortium name="Ensembl"/>
        </authorList>
    </citation>
    <scope>IDENTIFICATION</scope>
    <source>
        <strain evidence="2">breed Abyssinian</strain>
    </source>
</reference>
<dbReference type="Ensembl" id="ENSFCTT00005071309.1">
    <property type="protein sequence ID" value="ENSFCTP00005050626.1"/>
    <property type="gene ID" value="ENSFCTG00005025130.1"/>
</dbReference>
<name>A0ABI7ZTZ9_FELCA</name>
<proteinExistence type="predicted"/>
<feature type="region of interest" description="Disordered" evidence="1">
    <location>
        <begin position="1"/>
        <end position="29"/>
    </location>
</feature>
<reference evidence="2" key="2">
    <citation type="submission" date="2025-08" db="UniProtKB">
        <authorList>
            <consortium name="Ensembl"/>
        </authorList>
    </citation>
    <scope>IDENTIFICATION</scope>
    <source>
        <strain evidence="2">breed Abyssinian</strain>
    </source>
</reference>
<evidence type="ECO:0000313" key="3">
    <source>
        <dbReference type="Proteomes" id="UP000823872"/>
    </source>
</evidence>
<gene>
    <name evidence="2" type="primary">HEATR6</name>
</gene>
<keyword evidence="3" id="KW-1185">Reference proteome</keyword>
<organism evidence="2 3">
    <name type="scientific">Felis catus</name>
    <name type="common">Cat</name>
    <name type="synonym">Felis silvestris catus</name>
    <dbReference type="NCBI Taxonomy" id="9685"/>
    <lineage>
        <taxon>Eukaryota</taxon>
        <taxon>Metazoa</taxon>
        <taxon>Chordata</taxon>
        <taxon>Craniata</taxon>
        <taxon>Vertebrata</taxon>
        <taxon>Euteleostomi</taxon>
        <taxon>Mammalia</taxon>
        <taxon>Eutheria</taxon>
        <taxon>Laurasiatheria</taxon>
        <taxon>Carnivora</taxon>
        <taxon>Feliformia</taxon>
        <taxon>Felidae</taxon>
        <taxon>Felinae</taxon>
        <taxon>Felis</taxon>
    </lineage>
</organism>
<dbReference type="GeneTree" id="ENSGT00390000016675"/>
<sequence>MAAMQVAESLPGGQARDVPREPPPEQGSGFRCLSARLCALRPDDSSSARTEIHLLFDQLISENYGEVGGVAPEVGGLLGREDSGHACSLRPHPQRPGLAALAGLSWPLLASLGTASHYLVPGMPAPSNCGSLCPPLSGRPRSAWQTRHLSKRH</sequence>
<reference evidence="2 3" key="1">
    <citation type="submission" date="2021-02" db="EMBL/GenBank/DDBJ databases">
        <title>Safari Cat Assemblies.</title>
        <authorList>
            <person name="Bredemeyer K.R."/>
            <person name="Murphy W.J."/>
        </authorList>
    </citation>
    <scope>NUCLEOTIDE SEQUENCE [LARGE SCALE GENOMIC DNA]</scope>
</reference>
<dbReference type="Proteomes" id="UP000823872">
    <property type="component" value="Chromosome E1"/>
</dbReference>
<protein>
    <submittedName>
        <fullName evidence="2">Uncharacterized protein</fullName>
    </submittedName>
</protein>
<evidence type="ECO:0000256" key="1">
    <source>
        <dbReference type="SAM" id="MobiDB-lite"/>
    </source>
</evidence>
<accession>A0ABI7ZTZ9</accession>
<evidence type="ECO:0000313" key="2">
    <source>
        <dbReference type="Ensembl" id="ENSFCTP00005050626.1"/>
    </source>
</evidence>